<feature type="domain" description="Tryptophan synthase beta chain-like PALP" evidence="6">
    <location>
        <begin position="14"/>
        <end position="275"/>
    </location>
</feature>
<dbReference type="Pfam" id="PF00291">
    <property type="entry name" value="PALP"/>
    <property type="match status" value="1"/>
</dbReference>
<dbReference type="InterPro" id="IPR001926">
    <property type="entry name" value="TrpB-like_PALP"/>
</dbReference>
<comment type="similarity">
    <text evidence="2">Belongs to the ACC deaminase/D-cysteine desulfhydrase family.</text>
</comment>
<dbReference type="PANTHER" id="PTHR43780">
    <property type="entry name" value="1-AMINOCYCLOPROPANE-1-CARBOXYLATE DEAMINASE-RELATED"/>
    <property type="match status" value="1"/>
</dbReference>
<evidence type="ECO:0000256" key="5">
    <source>
        <dbReference type="PIRSR" id="PIRSR006278-2"/>
    </source>
</evidence>
<sequence>MLNQKITYSLPNGISLEIKREDLLHPFVSGNKYRKMKYNLIQAKSENHDTLLTFGGAYSNHIAAAAYAGMHYGFKTIGVIRGDELGDKIDENPTLRFAKECGMQFEFVTRESYRNKTESDFLDGLHQKFGSFYLVPEGGTNEYAIRGCEEILTKEDTEFDYVCCAVGTGGTISGIINSALSHQKVLGFPALKGDFLKDEIRKFALGENWELITNYHFGGYGKVSDELILFINEFYKQTHVPLDPVYTGKMVFGVIDLIQKNYFTDNAKILLIHTGGLQGIDGMNVLLKNQNKTLINVGRENNLK</sequence>
<feature type="modified residue" description="N6-(pyridoxal phosphate)lysine" evidence="5">
    <location>
        <position position="32"/>
    </location>
</feature>
<protein>
    <submittedName>
        <fullName evidence="7">1-aminocyclopropane-1-carboxylate deaminase</fullName>
    </submittedName>
</protein>
<proteinExistence type="inferred from homology"/>
<dbReference type="KEGG" id="fgl:EM308_07675"/>
<dbReference type="InterPro" id="IPR027278">
    <property type="entry name" value="ACCD_DCysDesulf"/>
</dbReference>
<feature type="active site" description="Nucleophile" evidence="4">
    <location>
        <position position="59"/>
    </location>
</feature>
<evidence type="ECO:0000313" key="8">
    <source>
        <dbReference type="Proteomes" id="UP000175968"/>
    </source>
</evidence>
<reference evidence="7 8" key="1">
    <citation type="submission" date="2016-10" db="EMBL/GenBank/DDBJ databases">
        <title>Flavobacterium gilvum sp. nov., isolated from stream water.</title>
        <authorList>
            <person name="Shin S.-K."/>
            <person name="Cho Y.-J."/>
            <person name="Yi H."/>
        </authorList>
    </citation>
    <scope>NUCLEOTIDE SEQUENCE [LARGE SCALE GENOMIC DNA]</scope>
    <source>
        <strain evidence="7 8">EM1308</strain>
    </source>
</reference>
<dbReference type="Proteomes" id="UP000175968">
    <property type="component" value="Chromosome"/>
</dbReference>
<evidence type="ECO:0000256" key="3">
    <source>
        <dbReference type="ARBA" id="ARBA00022898"/>
    </source>
</evidence>
<dbReference type="InterPro" id="IPR036052">
    <property type="entry name" value="TrpB-like_PALP_sf"/>
</dbReference>
<evidence type="ECO:0000256" key="2">
    <source>
        <dbReference type="ARBA" id="ARBA00008639"/>
    </source>
</evidence>
<organism evidence="7 8">
    <name type="scientific">Flavobacterium gilvum</name>
    <dbReference type="NCBI Taxonomy" id="1492737"/>
    <lineage>
        <taxon>Bacteria</taxon>
        <taxon>Pseudomonadati</taxon>
        <taxon>Bacteroidota</taxon>
        <taxon>Flavobacteriia</taxon>
        <taxon>Flavobacteriales</taxon>
        <taxon>Flavobacteriaceae</taxon>
        <taxon>Flavobacterium</taxon>
    </lineage>
</organism>
<dbReference type="Gene3D" id="3.40.50.1100">
    <property type="match status" value="2"/>
</dbReference>
<dbReference type="PIRSF" id="PIRSF006278">
    <property type="entry name" value="ACCD_DCysDesulf"/>
    <property type="match status" value="1"/>
</dbReference>
<dbReference type="SUPFAM" id="SSF53686">
    <property type="entry name" value="Tryptophan synthase beta subunit-like PLP-dependent enzymes"/>
    <property type="match status" value="1"/>
</dbReference>
<comment type="cofactor">
    <cofactor evidence="1">
        <name>pyridoxal 5'-phosphate</name>
        <dbReference type="ChEBI" id="CHEBI:597326"/>
    </cofactor>
</comment>
<evidence type="ECO:0000259" key="6">
    <source>
        <dbReference type="Pfam" id="PF00291"/>
    </source>
</evidence>
<name>A0AAC9I7J7_9FLAO</name>
<accession>A0AAC9I7J7</accession>
<evidence type="ECO:0000313" key="7">
    <source>
        <dbReference type="EMBL" id="AOW09392.1"/>
    </source>
</evidence>
<dbReference type="EMBL" id="CP017479">
    <property type="protein sequence ID" value="AOW09392.1"/>
    <property type="molecule type" value="Genomic_DNA"/>
</dbReference>
<evidence type="ECO:0000256" key="1">
    <source>
        <dbReference type="ARBA" id="ARBA00001933"/>
    </source>
</evidence>
<dbReference type="GO" id="GO:0019148">
    <property type="term" value="F:D-cysteine desulfhydrase activity"/>
    <property type="evidence" value="ECO:0007669"/>
    <property type="project" value="TreeGrafter"/>
</dbReference>
<dbReference type="PANTHER" id="PTHR43780:SF2">
    <property type="entry name" value="1-AMINOCYCLOPROPANE-1-CARBOXYLATE DEAMINASE-RELATED"/>
    <property type="match status" value="1"/>
</dbReference>
<evidence type="ECO:0000256" key="4">
    <source>
        <dbReference type="PIRSR" id="PIRSR006278-1"/>
    </source>
</evidence>
<dbReference type="AlphaFoldDB" id="A0AAC9I7J7"/>
<keyword evidence="8" id="KW-1185">Reference proteome</keyword>
<gene>
    <name evidence="7" type="ORF">EM308_07675</name>
</gene>
<keyword evidence="3 5" id="KW-0663">Pyridoxal phosphate</keyword>